<reference evidence="2 3" key="1">
    <citation type="submission" date="2016-06" db="EMBL/GenBank/DDBJ databases">
        <authorList>
            <person name="Kjaerup R.B."/>
            <person name="Dalgaard T.S."/>
            <person name="Juul-Madsen H.R."/>
        </authorList>
    </citation>
    <scope>NUCLEOTIDE SEQUENCE [LARGE SCALE GENOMIC DNA]</scope>
    <source>
        <strain evidence="2 3">DSM 43821</strain>
    </source>
</reference>
<evidence type="ECO:0000313" key="3">
    <source>
        <dbReference type="Proteomes" id="UP000198228"/>
    </source>
</evidence>
<dbReference type="InterPro" id="IPR009781">
    <property type="entry name" value="DUF1345"/>
</dbReference>
<keyword evidence="1" id="KW-0472">Membrane</keyword>
<evidence type="ECO:0000313" key="2">
    <source>
        <dbReference type="EMBL" id="SCF38824.1"/>
    </source>
</evidence>
<dbReference type="AlphaFoldDB" id="A0A1C5A1D2"/>
<accession>A0A1C5A1D2</accession>
<organism evidence="2 3">
    <name type="scientific">Micromonospora purpureochromogenes</name>
    <dbReference type="NCBI Taxonomy" id="47872"/>
    <lineage>
        <taxon>Bacteria</taxon>
        <taxon>Bacillati</taxon>
        <taxon>Actinomycetota</taxon>
        <taxon>Actinomycetes</taxon>
        <taxon>Micromonosporales</taxon>
        <taxon>Micromonosporaceae</taxon>
        <taxon>Micromonospora</taxon>
    </lineage>
</organism>
<dbReference type="EMBL" id="LT607410">
    <property type="protein sequence ID" value="SCF38824.1"/>
    <property type="molecule type" value="Genomic_DNA"/>
</dbReference>
<sequence length="227" mass="24201">MTGMPRETWYHRCLGWHAPALRRAVIVASIGLIVALALLPFMTWKLAAVGGWDAAAVAFLITIWPVIMRADSSHTETLAMREDETRVTAAVLLVGAGVTSLLGVGLALSLAGRQSGSTRVLLVGVAMLTVLLSWTVVNTVFTLRYADLQFRSTTGGIGFGGESAQGRPTYRDLAYVAFTIGMTYQVSDTSIGDPRIRGTVLTHAFLSYVFGVVIVAGSVSLIADLAR</sequence>
<feature type="transmembrane region" description="Helical" evidence="1">
    <location>
        <begin position="120"/>
        <end position="141"/>
    </location>
</feature>
<proteinExistence type="predicted"/>
<dbReference type="RefSeq" id="WP_157746111.1">
    <property type="nucleotide sequence ID" value="NZ_LT607410.1"/>
</dbReference>
<name>A0A1C5A1D2_9ACTN</name>
<protein>
    <submittedName>
        <fullName evidence="2">Uncharacterized membrane protein</fullName>
    </submittedName>
</protein>
<dbReference type="Pfam" id="PF07077">
    <property type="entry name" value="DUF1345"/>
    <property type="match status" value="1"/>
</dbReference>
<feature type="transmembrane region" description="Helical" evidence="1">
    <location>
        <begin position="87"/>
        <end position="108"/>
    </location>
</feature>
<keyword evidence="1" id="KW-0812">Transmembrane</keyword>
<feature type="transmembrane region" description="Helical" evidence="1">
    <location>
        <begin position="205"/>
        <end position="226"/>
    </location>
</feature>
<keyword evidence="1" id="KW-1133">Transmembrane helix</keyword>
<evidence type="ECO:0000256" key="1">
    <source>
        <dbReference type="SAM" id="Phobius"/>
    </source>
</evidence>
<feature type="transmembrane region" description="Helical" evidence="1">
    <location>
        <begin position="20"/>
        <end position="39"/>
    </location>
</feature>
<dbReference type="Proteomes" id="UP000198228">
    <property type="component" value="Chromosome I"/>
</dbReference>
<gene>
    <name evidence="2" type="ORF">GA0074696_5175</name>
</gene>
<feature type="transmembrane region" description="Helical" evidence="1">
    <location>
        <begin position="46"/>
        <end position="67"/>
    </location>
</feature>